<evidence type="ECO:0000313" key="2">
    <source>
        <dbReference type="Proteomes" id="UP000245754"/>
    </source>
</evidence>
<reference evidence="1 2" key="1">
    <citation type="submission" date="2018-05" db="EMBL/GenBank/DDBJ databases">
        <title>Genomic Encyclopedia of Type Strains, Phase IV (KMG-V): Genome sequencing to study the core and pangenomes of soil and plant-associated prokaryotes.</title>
        <authorList>
            <person name="Whitman W."/>
        </authorList>
    </citation>
    <scope>NUCLEOTIDE SEQUENCE [LARGE SCALE GENOMIC DNA]</scope>
    <source>
        <strain evidence="1 2">SLV-132</strain>
    </source>
</reference>
<protein>
    <recommendedName>
        <fullName evidence="3">PXPV repeat-containing protein</fullName>
    </recommendedName>
</protein>
<dbReference type="RefSeq" id="WP_109580578.1">
    <property type="nucleotide sequence ID" value="NZ_CAJPUX010000007.1"/>
</dbReference>
<sequence>MKRWFLAAFGVAAALASGAAMARVNVDLAIGVPGVAIGGPAYYPPPPVYYAPPQPVYVAPPAPVYYGPPPVVVRPAPVYYGPRYYYGPGYGHGYYRGHGHRHYRD</sequence>
<evidence type="ECO:0000313" key="1">
    <source>
        <dbReference type="EMBL" id="PWK36786.1"/>
    </source>
</evidence>
<dbReference type="Proteomes" id="UP000245754">
    <property type="component" value="Unassembled WGS sequence"/>
</dbReference>
<comment type="caution">
    <text evidence="1">The sequence shown here is derived from an EMBL/GenBank/DDBJ whole genome shotgun (WGS) entry which is preliminary data.</text>
</comment>
<evidence type="ECO:0008006" key="3">
    <source>
        <dbReference type="Google" id="ProtNLM"/>
    </source>
</evidence>
<name>A0A316EX26_9BURK</name>
<dbReference type="EMBL" id="QGGT01000001">
    <property type="protein sequence ID" value="PWK36786.1"/>
    <property type="molecule type" value="Genomic_DNA"/>
</dbReference>
<keyword evidence="2" id="KW-1185">Reference proteome</keyword>
<dbReference type="AlphaFoldDB" id="A0A316EX26"/>
<gene>
    <name evidence="1" type="ORF">C7419_101652</name>
</gene>
<proteinExistence type="predicted"/>
<accession>A0A316EX26</accession>
<organism evidence="1 2">
    <name type="scientific">Cupriavidus plantarum</name>
    <dbReference type="NCBI Taxonomy" id="942865"/>
    <lineage>
        <taxon>Bacteria</taxon>
        <taxon>Pseudomonadati</taxon>
        <taxon>Pseudomonadota</taxon>
        <taxon>Betaproteobacteria</taxon>
        <taxon>Burkholderiales</taxon>
        <taxon>Burkholderiaceae</taxon>
        <taxon>Cupriavidus</taxon>
    </lineage>
</organism>
<dbReference type="GeneID" id="98343559"/>